<dbReference type="GO" id="GO:0030030">
    <property type="term" value="P:cell projection organization"/>
    <property type="evidence" value="ECO:0007669"/>
    <property type="project" value="UniProtKB-KW"/>
</dbReference>
<dbReference type="InterPro" id="IPR001680">
    <property type="entry name" value="WD40_rpt"/>
</dbReference>
<dbReference type="FunFam" id="2.130.10.10:FF:000485">
    <property type="entry name" value="Putative WD repeat-containing protein C17D11.16"/>
    <property type="match status" value="1"/>
</dbReference>
<dbReference type="GO" id="GO:0005634">
    <property type="term" value="C:nucleus"/>
    <property type="evidence" value="ECO:0007669"/>
    <property type="project" value="TreeGrafter"/>
</dbReference>
<evidence type="ECO:0000256" key="10">
    <source>
        <dbReference type="ARBA" id="ARBA00070736"/>
    </source>
</evidence>
<feature type="repeat" description="WD" evidence="13">
    <location>
        <begin position="570"/>
        <end position="612"/>
    </location>
</feature>
<dbReference type="Pfam" id="PF09398">
    <property type="entry name" value="FOP_dimer"/>
    <property type="match status" value="1"/>
</dbReference>
<feature type="region of interest" description="Disordered" evidence="14">
    <location>
        <begin position="693"/>
        <end position="713"/>
    </location>
</feature>
<dbReference type="InterPro" id="IPR019775">
    <property type="entry name" value="WD40_repeat_CS"/>
</dbReference>
<dbReference type="GO" id="GO:0005929">
    <property type="term" value="C:cilium"/>
    <property type="evidence" value="ECO:0007669"/>
    <property type="project" value="UniProtKB-ARBA"/>
</dbReference>
<dbReference type="PROSITE" id="PS50896">
    <property type="entry name" value="LISH"/>
    <property type="match status" value="1"/>
</dbReference>
<dbReference type="GO" id="GO:0034453">
    <property type="term" value="P:microtubule anchoring"/>
    <property type="evidence" value="ECO:0007669"/>
    <property type="project" value="InterPro"/>
</dbReference>
<dbReference type="PANTHER" id="PTHR14091:SF0">
    <property type="entry name" value="PERIODIC TRYPTOPHAN PROTEIN 1 HOMOLOG"/>
    <property type="match status" value="1"/>
</dbReference>
<keyword evidence="17" id="KW-1185">Reference proteome</keyword>
<evidence type="ECO:0000256" key="8">
    <source>
        <dbReference type="ARBA" id="ARBA00023273"/>
    </source>
</evidence>
<keyword evidence="4" id="KW-0963">Cytoplasm</keyword>
<sequence length="713" mass="78743">MSMSADGGQATLSDLKEVLKDTLAARGSLDQIKARIRAEIFAALDDQDVPKPKLSNENLIINELIREYFEYNGYRHALSVFLPESGQPAEKPFDRQFLSSELNVTEDPRFTHVPLLYSIAASLQQKRNQEQQRERDFDVELQIDQFAAIPTHDNHEVTFFKIDGHARHSQSIRPCINLAAMISALAWVPKGASRRIPEKLKLTDDEVKMLREAATEEEEEEQSAMEAAMAEEDAEQQNQDEKDNNGLPASFKMDEYDEEDDDAAINSYLGGGAGAVEEEEEDDETADQPDEEGNVAMEDDEDEQDDELEMDKDDVEIRPTDSVILVANTEEDFSNLEVQVYDDENGALYVHHEINLPAFPLCMAWMDCAPVPLNPTTGPVDGSFVAVGTFKPGIEIWDLNVLDVLEPSATLGGEQDEDLRDVAMPKISKRRKSRKTALKPGSHQDAVMSLDWNSSHRNMLASGSGDSTVKVWDITAQKCLYTMAHHSNKVQSVRWNPAETTVLASASFDRTLVVLDGRQPDAFSKFQLSAEVESIAWAPHNPSTIVASSEDGVVVGFDVRMNGSAPLFRFDAHAGAVSAISFSAQVPGLLATAGVDKTVKLWDLKDNAPVCVTSKEMNVGELFTLSFYQDSPFMLGVGGSKGVLALWDTSENEGVERRFGSRVQGVATTASSDISESFRSPYQLGEELALEEVREKQQQGKKKPGKGKKGKKN</sequence>
<dbReference type="InterPro" id="IPR044285">
    <property type="entry name" value="PWP1"/>
</dbReference>
<dbReference type="InterPro" id="IPR018993">
    <property type="entry name" value="FOP_dimerisation-dom_N"/>
</dbReference>
<keyword evidence="5" id="KW-0597">Phosphoprotein</keyword>
<feature type="compositionally biased region" description="Acidic residues" evidence="14">
    <location>
        <begin position="215"/>
        <end position="235"/>
    </location>
</feature>
<proteinExistence type="predicted"/>
<name>A0A8J5MGA8_9STRA</name>
<feature type="domain" description="FGFR1 oncogene partner (FOP) N-terminal dimerisation" evidence="15">
    <location>
        <begin position="58"/>
        <end position="119"/>
    </location>
</feature>
<dbReference type="AlphaFoldDB" id="A0A8J5MGA8"/>
<keyword evidence="6" id="KW-0970">Cilium biogenesis/degradation</keyword>
<evidence type="ECO:0000256" key="13">
    <source>
        <dbReference type="PROSITE-ProRule" id="PRU00221"/>
    </source>
</evidence>
<evidence type="ECO:0000256" key="6">
    <source>
        <dbReference type="ARBA" id="ARBA00022794"/>
    </source>
</evidence>
<dbReference type="PROSITE" id="PS50082">
    <property type="entry name" value="WD_REPEATS_2"/>
    <property type="match status" value="2"/>
</dbReference>
<dbReference type="PROSITE" id="PS50294">
    <property type="entry name" value="WD_REPEATS_REGION"/>
    <property type="match status" value="2"/>
</dbReference>
<evidence type="ECO:0000256" key="9">
    <source>
        <dbReference type="ARBA" id="ARBA00055043"/>
    </source>
</evidence>
<dbReference type="InterPro" id="IPR006594">
    <property type="entry name" value="LisH"/>
</dbReference>
<comment type="function">
    <text evidence="9">Involved in the biogenesis of cilia. Required for the recruitment of PLK1 to centrosomes and S phase progression.</text>
</comment>
<keyword evidence="13" id="KW-0853">WD repeat</keyword>
<reference evidence="16" key="1">
    <citation type="submission" date="2021-01" db="EMBL/GenBank/DDBJ databases">
        <title>Phytophthora aleatoria, a newly-described species from Pinus radiata is distinct from Phytophthora cactorum isolates based on comparative genomics.</title>
        <authorList>
            <person name="Mcdougal R."/>
            <person name="Panda P."/>
            <person name="Williams N."/>
            <person name="Studholme D.J."/>
        </authorList>
    </citation>
    <scope>NUCLEOTIDE SEQUENCE</scope>
    <source>
        <strain evidence="16">NZFS 4037</strain>
    </source>
</reference>
<dbReference type="GO" id="GO:0006364">
    <property type="term" value="P:rRNA processing"/>
    <property type="evidence" value="ECO:0007669"/>
    <property type="project" value="InterPro"/>
</dbReference>
<evidence type="ECO:0000256" key="7">
    <source>
        <dbReference type="ARBA" id="ARBA00023212"/>
    </source>
</evidence>
<dbReference type="GO" id="GO:0034451">
    <property type="term" value="C:centriolar satellite"/>
    <property type="evidence" value="ECO:0007669"/>
    <property type="project" value="UniProtKB-SubCell"/>
</dbReference>
<evidence type="ECO:0000256" key="3">
    <source>
        <dbReference type="ARBA" id="ARBA00004607"/>
    </source>
</evidence>
<dbReference type="SMART" id="SM00320">
    <property type="entry name" value="WD40"/>
    <property type="match status" value="5"/>
</dbReference>
<evidence type="ECO:0000256" key="5">
    <source>
        <dbReference type="ARBA" id="ARBA00022553"/>
    </source>
</evidence>
<organism evidence="16 17">
    <name type="scientific">Phytophthora aleatoria</name>
    <dbReference type="NCBI Taxonomy" id="2496075"/>
    <lineage>
        <taxon>Eukaryota</taxon>
        <taxon>Sar</taxon>
        <taxon>Stramenopiles</taxon>
        <taxon>Oomycota</taxon>
        <taxon>Peronosporomycetes</taxon>
        <taxon>Peronosporales</taxon>
        <taxon>Peronosporaceae</taxon>
        <taxon>Phytophthora</taxon>
    </lineage>
</organism>
<protein>
    <recommendedName>
        <fullName evidence="10">Centrosomal protein 20</fullName>
    </recommendedName>
    <alternativeName>
        <fullName evidence="11">FGFR1OP N-terminal-like protein</fullName>
    </alternativeName>
    <alternativeName>
        <fullName evidence="12">LisH domain-containing protein FOPNL</fullName>
    </alternativeName>
</protein>
<dbReference type="PROSITE" id="PS00678">
    <property type="entry name" value="WD_REPEATS_1"/>
    <property type="match status" value="2"/>
</dbReference>
<evidence type="ECO:0000313" key="17">
    <source>
        <dbReference type="Proteomes" id="UP000709295"/>
    </source>
</evidence>
<dbReference type="Pfam" id="PF00400">
    <property type="entry name" value="WD40"/>
    <property type="match status" value="3"/>
</dbReference>
<feature type="region of interest" description="Disordered" evidence="14">
    <location>
        <begin position="212"/>
        <end position="252"/>
    </location>
</feature>
<feature type="compositionally biased region" description="Basic residues" evidence="14">
    <location>
        <begin position="699"/>
        <end position="713"/>
    </location>
</feature>
<feature type="region of interest" description="Disordered" evidence="14">
    <location>
        <begin position="274"/>
        <end position="312"/>
    </location>
</feature>
<evidence type="ECO:0000256" key="12">
    <source>
        <dbReference type="ARBA" id="ARBA00081996"/>
    </source>
</evidence>
<dbReference type="PANTHER" id="PTHR14091">
    <property type="entry name" value="PERIODIC TRYPTOPHAN PROTEIN 1"/>
    <property type="match status" value="1"/>
</dbReference>
<comment type="caution">
    <text evidence="16">The sequence shown here is derived from an EMBL/GenBank/DDBJ whole genome shotgun (WGS) entry which is preliminary data.</text>
</comment>
<evidence type="ECO:0000256" key="2">
    <source>
        <dbReference type="ARBA" id="ARBA00004463"/>
    </source>
</evidence>
<gene>
    <name evidence="16" type="ORF">JG688_00007982</name>
</gene>
<evidence type="ECO:0000256" key="11">
    <source>
        <dbReference type="ARBA" id="ARBA00076755"/>
    </source>
</evidence>
<evidence type="ECO:0000313" key="16">
    <source>
        <dbReference type="EMBL" id="KAG6963820.1"/>
    </source>
</evidence>
<dbReference type="FunFam" id="2.130.10.10:FF:002899">
    <property type="entry name" value="Uncharacterized protein"/>
    <property type="match status" value="1"/>
</dbReference>
<evidence type="ECO:0000256" key="1">
    <source>
        <dbReference type="ARBA" id="ARBA00004120"/>
    </source>
</evidence>
<feature type="compositionally biased region" description="Acidic residues" evidence="14">
    <location>
        <begin position="276"/>
        <end position="312"/>
    </location>
</feature>
<comment type="subcellular location">
    <subcellularLocation>
        <location evidence="1">Cytoplasm</location>
        <location evidence="1">Cytoskeleton</location>
        <location evidence="1">Cilium basal body</location>
    </subcellularLocation>
    <subcellularLocation>
        <location evidence="3">Cytoplasm</location>
        <location evidence="3">Cytoskeleton</location>
        <location evidence="3">Microtubule organizing center</location>
        <location evidence="3">Centrosome</location>
        <location evidence="3">Centriolar satellite</location>
    </subcellularLocation>
    <subcellularLocation>
        <location evidence="2">Cytoplasmic granule</location>
    </subcellularLocation>
</comment>
<dbReference type="Proteomes" id="UP000709295">
    <property type="component" value="Unassembled WGS sequence"/>
</dbReference>
<accession>A0A8J5MGA8</accession>
<evidence type="ECO:0000256" key="4">
    <source>
        <dbReference type="ARBA" id="ARBA00022490"/>
    </source>
</evidence>
<dbReference type="FunFam" id="1.20.960.40:FF:000002">
    <property type="entry name" value="LisH domain-containing protein FOPNL"/>
    <property type="match status" value="1"/>
</dbReference>
<keyword evidence="7" id="KW-0206">Cytoskeleton</keyword>
<evidence type="ECO:0000259" key="15">
    <source>
        <dbReference type="Pfam" id="PF09398"/>
    </source>
</evidence>
<evidence type="ECO:0000256" key="14">
    <source>
        <dbReference type="SAM" id="MobiDB-lite"/>
    </source>
</evidence>
<dbReference type="EMBL" id="JAENGY010000403">
    <property type="protein sequence ID" value="KAG6963820.1"/>
    <property type="molecule type" value="Genomic_DNA"/>
</dbReference>
<keyword evidence="8" id="KW-0966">Cell projection</keyword>
<feature type="repeat" description="WD" evidence="13">
    <location>
        <begin position="440"/>
        <end position="482"/>
    </location>
</feature>